<dbReference type="GO" id="GO:0003723">
    <property type="term" value="F:RNA binding"/>
    <property type="evidence" value="ECO:0007669"/>
    <property type="project" value="UniProtKB-UniRule"/>
</dbReference>
<dbReference type="Proteomes" id="UP001140094">
    <property type="component" value="Unassembled WGS sequence"/>
</dbReference>
<dbReference type="InterPro" id="IPR012677">
    <property type="entry name" value="Nucleotide-bd_a/b_plait_sf"/>
</dbReference>
<feature type="region of interest" description="Disordered" evidence="4">
    <location>
        <begin position="1"/>
        <end position="61"/>
    </location>
</feature>
<feature type="compositionally biased region" description="Polar residues" evidence="4">
    <location>
        <begin position="1"/>
        <end position="12"/>
    </location>
</feature>
<comment type="caution">
    <text evidence="6">The sequence shown here is derived from an EMBL/GenBank/DDBJ whole genome shotgun (WGS) entry which is preliminary data.</text>
</comment>
<dbReference type="AlphaFoldDB" id="A0A9W8HXJ4"/>
<dbReference type="EMBL" id="JANBUO010001523">
    <property type="protein sequence ID" value="KAJ2797894.1"/>
    <property type="molecule type" value="Genomic_DNA"/>
</dbReference>
<evidence type="ECO:0000256" key="3">
    <source>
        <dbReference type="PROSITE-ProRule" id="PRU00176"/>
    </source>
</evidence>
<organism evidence="6 7">
    <name type="scientific">Coemansia guatemalensis</name>
    <dbReference type="NCBI Taxonomy" id="2761395"/>
    <lineage>
        <taxon>Eukaryota</taxon>
        <taxon>Fungi</taxon>
        <taxon>Fungi incertae sedis</taxon>
        <taxon>Zoopagomycota</taxon>
        <taxon>Kickxellomycotina</taxon>
        <taxon>Kickxellomycetes</taxon>
        <taxon>Kickxellales</taxon>
        <taxon>Kickxellaceae</taxon>
        <taxon>Coemansia</taxon>
    </lineage>
</organism>
<evidence type="ECO:0000313" key="7">
    <source>
        <dbReference type="Proteomes" id="UP001140094"/>
    </source>
</evidence>
<keyword evidence="7" id="KW-1185">Reference proteome</keyword>
<keyword evidence="1" id="KW-0677">Repeat</keyword>
<feature type="compositionally biased region" description="Low complexity" evidence="4">
    <location>
        <begin position="44"/>
        <end position="61"/>
    </location>
</feature>
<dbReference type="PANTHER" id="PTHR24012">
    <property type="entry name" value="RNA BINDING PROTEIN"/>
    <property type="match status" value="1"/>
</dbReference>
<feature type="region of interest" description="Disordered" evidence="4">
    <location>
        <begin position="391"/>
        <end position="414"/>
    </location>
</feature>
<feature type="region of interest" description="Disordered" evidence="4">
    <location>
        <begin position="552"/>
        <end position="591"/>
    </location>
</feature>
<dbReference type="OrthoDB" id="271725at2759"/>
<reference evidence="6" key="1">
    <citation type="submission" date="2022-07" db="EMBL/GenBank/DDBJ databases">
        <title>Phylogenomic reconstructions and comparative analyses of Kickxellomycotina fungi.</title>
        <authorList>
            <person name="Reynolds N.K."/>
            <person name="Stajich J.E."/>
            <person name="Barry K."/>
            <person name="Grigoriev I.V."/>
            <person name="Crous P."/>
            <person name="Smith M.E."/>
        </authorList>
    </citation>
    <scope>NUCLEOTIDE SEQUENCE</scope>
    <source>
        <strain evidence="6">NRRL 1565</strain>
    </source>
</reference>
<dbReference type="Pfam" id="PF00076">
    <property type="entry name" value="RRM_1"/>
    <property type="match status" value="2"/>
</dbReference>
<feature type="compositionally biased region" description="Low complexity" evidence="4">
    <location>
        <begin position="13"/>
        <end position="24"/>
    </location>
</feature>
<feature type="domain" description="RRM" evidence="5">
    <location>
        <begin position="232"/>
        <end position="305"/>
    </location>
</feature>
<accession>A0A9W8HXJ4</accession>
<evidence type="ECO:0000256" key="1">
    <source>
        <dbReference type="ARBA" id="ARBA00022737"/>
    </source>
</evidence>
<evidence type="ECO:0000256" key="4">
    <source>
        <dbReference type="SAM" id="MobiDB-lite"/>
    </source>
</evidence>
<proteinExistence type="predicted"/>
<evidence type="ECO:0000256" key="2">
    <source>
        <dbReference type="ARBA" id="ARBA00022884"/>
    </source>
</evidence>
<sequence length="591" mass="63613">MPSVGSDSTSCSAPAPATGTPVGASSPSPPPLDQTVLAEHPMHHQQQQQQQQQQQPQVQHYQQHYRYDDHYQQHQQHQVFSYSPTLGTPTSPLGYISASPPAPQLSPQPMSPVHAPGGFALVGGQMVHGGSPPQAYAYYAPIGGSPAGSPQMAPLMAGGSPSSALAAHFITTPVAQMSHGAGSGGHAMRENEMLLGAHHSPPLALQQAPQMVHSPTLAAAYGEATVNAVDSRNVYIRNLAEDCTDEALVRMASPFGEIESSKSIIQETTGKCKGYGFVKYRTEEQAARAIEAFNAKGLHSTLAKDSFKSKLKRLQDRNSANVYVSNLPPDIDEEQLVEIIKPYPVVSARILRDSHTGQHKGAGFARMADRETALLVIERLKGLRLPNSPGPLIPRIADSEGQKQLKKQINGDQSRSLDEGSIFVRSGATSPLMWSPVLVYSPAASPPLTATGVFDQMQHQQQQQPEGADQSRRIPSPQIDRYSTQHHQQVVSGAGVYALPAHYGGYSSMGFGLSGSYVSPPGYVSPQMHMPTSPPPQQQAVYAHLPDQPHIPQSAEQRRRTRNHDSRQPVDPTAEHTANELAGAMQDKLAI</sequence>
<evidence type="ECO:0000313" key="6">
    <source>
        <dbReference type="EMBL" id="KAJ2797894.1"/>
    </source>
</evidence>
<evidence type="ECO:0000259" key="5">
    <source>
        <dbReference type="PROSITE" id="PS50102"/>
    </source>
</evidence>
<feature type="compositionally biased region" description="Basic and acidic residues" evidence="4">
    <location>
        <begin position="563"/>
        <end position="578"/>
    </location>
</feature>
<gene>
    <name evidence="6" type="ORF">H4R20_005020</name>
</gene>
<dbReference type="InterPro" id="IPR000504">
    <property type="entry name" value="RRM_dom"/>
</dbReference>
<name>A0A9W8HXJ4_9FUNG</name>
<protein>
    <recommendedName>
        <fullName evidence="5">RRM domain-containing protein</fullName>
    </recommendedName>
</protein>
<dbReference type="SMART" id="SM00360">
    <property type="entry name" value="RRM"/>
    <property type="match status" value="2"/>
</dbReference>
<dbReference type="SUPFAM" id="SSF54928">
    <property type="entry name" value="RNA-binding domain, RBD"/>
    <property type="match status" value="2"/>
</dbReference>
<keyword evidence="2 3" id="KW-0694">RNA-binding</keyword>
<dbReference type="PROSITE" id="PS50102">
    <property type="entry name" value="RRM"/>
    <property type="match status" value="2"/>
</dbReference>
<dbReference type="InterPro" id="IPR035979">
    <property type="entry name" value="RBD_domain_sf"/>
</dbReference>
<dbReference type="Gene3D" id="3.30.70.330">
    <property type="match status" value="2"/>
</dbReference>
<feature type="domain" description="RRM" evidence="5">
    <location>
        <begin position="320"/>
        <end position="399"/>
    </location>
</feature>